<protein>
    <submittedName>
        <fullName evidence="9">Biopolymer transporter ExbD</fullName>
    </submittedName>
</protein>
<dbReference type="GO" id="GO:0015031">
    <property type="term" value="P:protein transport"/>
    <property type="evidence" value="ECO:0007669"/>
    <property type="project" value="UniProtKB-KW"/>
</dbReference>
<dbReference type="Proteomes" id="UP000779900">
    <property type="component" value="Unassembled WGS sequence"/>
</dbReference>
<accession>A0A937XI59</accession>
<keyword evidence="6 8" id="KW-0472">Membrane</keyword>
<evidence type="ECO:0000256" key="3">
    <source>
        <dbReference type="ARBA" id="ARBA00022475"/>
    </source>
</evidence>
<evidence type="ECO:0000256" key="1">
    <source>
        <dbReference type="ARBA" id="ARBA00004162"/>
    </source>
</evidence>
<dbReference type="EMBL" id="VGIR01000091">
    <property type="protein sequence ID" value="MBM3332476.1"/>
    <property type="molecule type" value="Genomic_DNA"/>
</dbReference>
<dbReference type="GO" id="GO:0022857">
    <property type="term" value="F:transmembrane transporter activity"/>
    <property type="evidence" value="ECO:0007669"/>
    <property type="project" value="InterPro"/>
</dbReference>
<dbReference type="Pfam" id="PF02472">
    <property type="entry name" value="ExbD"/>
    <property type="match status" value="1"/>
</dbReference>
<evidence type="ECO:0000256" key="4">
    <source>
        <dbReference type="ARBA" id="ARBA00022692"/>
    </source>
</evidence>
<evidence type="ECO:0000256" key="2">
    <source>
        <dbReference type="ARBA" id="ARBA00005811"/>
    </source>
</evidence>
<evidence type="ECO:0000256" key="5">
    <source>
        <dbReference type="ARBA" id="ARBA00022989"/>
    </source>
</evidence>
<keyword evidence="5 8" id="KW-1133">Transmembrane helix</keyword>
<comment type="similarity">
    <text evidence="2 7">Belongs to the ExbD/TolR family.</text>
</comment>
<reference evidence="9" key="1">
    <citation type="submission" date="2019-03" db="EMBL/GenBank/DDBJ databases">
        <title>Lake Tanganyika Metagenome-Assembled Genomes (MAGs).</title>
        <authorList>
            <person name="Tran P."/>
        </authorList>
    </citation>
    <scope>NUCLEOTIDE SEQUENCE</scope>
    <source>
        <strain evidence="9">K_DeepCast_150m_m2_040</strain>
    </source>
</reference>
<organism evidence="9 10">
    <name type="scientific">candidate division WOR-3 bacterium</name>
    <dbReference type="NCBI Taxonomy" id="2052148"/>
    <lineage>
        <taxon>Bacteria</taxon>
        <taxon>Bacteria division WOR-3</taxon>
    </lineage>
</organism>
<feature type="transmembrane region" description="Helical" evidence="8">
    <location>
        <begin position="12"/>
        <end position="38"/>
    </location>
</feature>
<keyword evidence="4 7" id="KW-0812">Transmembrane</keyword>
<dbReference type="AlphaFoldDB" id="A0A937XI59"/>
<keyword evidence="3" id="KW-1003">Cell membrane</keyword>
<evidence type="ECO:0000256" key="7">
    <source>
        <dbReference type="RuleBase" id="RU003879"/>
    </source>
</evidence>
<evidence type="ECO:0000313" key="10">
    <source>
        <dbReference type="Proteomes" id="UP000779900"/>
    </source>
</evidence>
<dbReference type="Gene3D" id="3.30.420.270">
    <property type="match status" value="1"/>
</dbReference>
<name>A0A937XI59_UNCW3</name>
<keyword evidence="7" id="KW-0653">Protein transport</keyword>
<evidence type="ECO:0000256" key="6">
    <source>
        <dbReference type="ARBA" id="ARBA00023136"/>
    </source>
</evidence>
<keyword evidence="7" id="KW-0813">Transport</keyword>
<evidence type="ECO:0000256" key="8">
    <source>
        <dbReference type="SAM" id="Phobius"/>
    </source>
</evidence>
<gene>
    <name evidence="9" type="ORF">FJY68_11625</name>
</gene>
<comment type="subcellular location">
    <subcellularLocation>
        <location evidence="1">Cell membrane</location>
        <topology evidence="1">Single-pass membrane protein</topology>
    </subcellularLocation>
    <subcellularLocation>
        <location evidence="7">Cell membrane</location>
        <topology evidence="7">Single-pass type II membrane protein</topology>
    </subcellularLocation>
</comment>
<sequence length="139" mass="15268">MRRRHEEHRRNDGLIVNSLVDIALALVIGFMVAMPIFFENGIFVSAPGVAQAGGAVPSGSDIKANVFLANDGRILLNEITVSEDSLRVLLPRLLDRSVERRVVISNENLVLYDAVVRVMDMAKQTGASDVAWLRTRTAP</sequence>
<dbReference type="InterPro" id="IPR003400">
    <property type="entry name" value="ExbD"/>
</dbReference>
<comment type="caution">
    <text evidence="9">The sequence shown here is derived from an EMBL/GenBank/DDBJ whole genome shotgun (WGS) entry which is preliminary data.</text>
</comment>
<evidence type="ECO:0000313" key="9">
    <source>
        <dbReference type="EMBL" id="MBM3332476.1"/>
    </source>
</evidence>
<dbReference type="GO" id="GO:0005886">
    <property type="term" value="C:plasma membrane"/>
    <property type="evidence" value="ECO:0007669"/>
    <property type="project" value="UniProtKB-SubCell"/>
</dbReference>
<proteinExistence type="inferred from homology"/>